<evidence type="ECO:0000256" key="4">
    <source>
        <dbReference type="SAM" id="Coils"/>
    </source>
</evidence>
<feature type="coiled-coil region" evidence="4">
    <location>
        <begin position="412"/>
        <end position="490"/>
    </location>
</feature>
<evidence type="ECO:0000256" key="1">
    <source>
        <dbReference type="ARBA" id="ARBA00004245"/>
    </source>
</evidence>
<evidence type="ECO:0008006" key="7">
    <source>
        <dbReference type="Google" id="ProtNLM"/>
    </source>
</evidence>
<feature type="coiled-coil region" evidence="4">
    <location>
        <begin position="64"/>
        <end position="94"/>
    </location>
</feature>
<keyword evidence="2" id="KW-0963">Cytoplasm</keyword>
<name>A0AA38I8K0_9CUCU</name>
<dbReference type="Proteomes" id="UP001168821">
    <property type="component" value="Unassembled WGS sequence"/>
</dbReference>
<comment type="caution">
    <text evidence="5">The sequence shown here is derived from an EMBL/GenBank/DDBJ whole genome shotgun (WGS) entry which is preliminary data.</text>
</comment>
<dbReference type="EMBL" id="JALNTZ010000005">
    <property type="protein sequence ID" value="KAJ3651055.1"/>
    <property type="molecule type" value="Genomic_DNA"/>
</dbReference>
<accession>A0AA38I8K0</accession>
<sequence>MARPLPRTHRVRVENEMIKRREREFRHDQVWNNRKQYYEEWEKKNAKFDEWTSPRYHETNNKLIEETKKKREKEESLAKRRENLRKLLTEEEKLYDVELMIHKTRNATYRRAPRSDEVPVEVLKELNRGLKLEEDDRRRHEAELKLYHQWRGSNPVLKHYERMQRGRDLKLSWLDQQIENRMRRETEEEECRKLLKEREQMLLQEDEKHEEEQKRIQLKKEELKVTLEQQMEELKLKNKINDELKHKEEEENNKRAELHKIELQRIEDERKRRERECALYNIKQYKMRLKKKAENVQTNLEHERELILKLKQLEIAERIEDERKKNEVKEALNDFLVLNQEQKNLEKARQRHLDFLFDSEAKVQYEQQDEFWKQEETARTKLIKDVIDTIKTQIEANLERNKQKQLEVVKEREEMVKRIEEYNKEMAELKEKEEKKKWERKKMIDEDVKMKSVRKKARENAELRRIDEELEMVRKEEERLKQEIMNIQRRQGPIRPSRSKLF</sequence>
<evidence type="ECO:0000313" key="6">
    <source>
        <dbReference type="Proteomes" id="UP001168821"/>
    </source>
</evidence>
<keyword evidence="4" id="KW-0175">Coiled coil</keyword>
<dbReference type="PANTHER" id="PTHR31183:SF2">
    <property type="entry name" value="TRICHOPLEIN KERATIN FILAMENT-BINDING PROTEIN"/>
    <property type="match status" value="1"/>
</dbReference>
<evidence type="ECO:0000256" key="3">
    <source>
        <dbReference type="ARBA" id="ARBA00023212"/>
    </source>
</evidence>
<gene>
    <name evidence="5" type="ORF">Zmor_017118</name>
</gene>
<keyword evidence="3" id="KW-0206">Cytoskeleton</keyword>
<dbReference type="InterPro" id="IPR043596">
    <property type="entry name" value="CFAP53/TCHP"/>
</dbReference>
<dbReference type="AlphaFoldDB" id="A0AA38I8K0"/>
<dbReference type="PANTHER" id="PTHR31183">
    <property type="entry name" value="TRICHOPLEIN KERATIN FILAMENT-BINDING PROTEIN FAMILY MEMBER"/>
    <property type="match status" value="1"/>
</dbReference>
<protein>
    <recommendedName>
        <fullName evidence="7">Trichoplein keratin filament-binding protein</fullName>
    </recommendedName>
</protein>
<dbReference type="GO" id="GO:0045095">
    <property type="term" value="C:keratin filament"/>
    <property type="evidence" value="ECO:0007669"/>
    <property type="project" value="TreeGrafter"/>
</dbReference>
<organism evidence="5 6">
    <name type="scientific">Zophobas morio</name>
    <dbReference type="NCBI Taxonomy" id="2755281"/>
    <lineage>
        <taxon>Eukaryota</taxon>
        <taxon>Metazoa</taxon>
        <taxon>Ecdysozoa</taxon>
        <taxon>Arthropoda</taxon>
        <taxon>Hexapoda</taxon>
        <taxon>Insecta</taxon>
        <taxon>Pterygota</taxon>
        <taxon>Neoptera</taxon>
        <taxon>Endopterygota</taxon>
        <taxon>Coleoptera</taxon>
        <taxon>Polyphaga</taxon>
        <taxon>Cucujiformia</taxon>
        <taxon>Tenebrionidae</taxon>
        <taxon>Zophobas</taxon>
    </lineage>
</organism>
<evidence type="ECO:0000313" key="5">
    <source>
        <dbReference type="EMBL" id="KAJ3651055.1"/>
    </source>
</evidence>
<comment type="subcellular location">
    <subcellularLocation>
        <location evidence="1">Cytoplasm</location>
        <location evidence="1">Cytoskeleton</location>
    </subcellularLocation>
</comment>
<reference evidence="5" key="1">
    <citation type="journal article" date="2023" name="G3 (Bethesda)">
        <title>Whole genome assemblies of Zophobas morio and Tenebrio molitor.</title>
        <authorList>
            <person name="Kaur S."/>
            <person name="Stinson S.A."/>
            <person name="diCenzo G.C."/>
        </authorList>
    </citation>
    <scope>NUCLEOTIDE SEQUENCE</scope>
    <source>
        <strain evidence="5">QUZm001</strain>
    </source>
</reference>
<evidence type="ECO:0000256" key="2">
    <source>
        <dbReference type="ARBA" id="ARBA00022490"/>
    </source>
</evidence>
<feature type="coiled-coil region" evidence="4">
    <location>
        <begin position="184"/>
        <end position="348"/>
    </location>
</feature>
<dbReference type="GO" id="GO:0006915">
    <property type="term" value="P:apoptotic process"/>
    <property type="evidence" value="ECO:0007669"/>
    <property type="project" value="TreeGrafter"/>
</dbReference>
<proteinExistence type="predicted"/>
<keyword evidence="6" id="KW-1185">Reference proteome</keyword>